<accession>A0A1G1YLE0</accession>
<dbReference type="InterPro" id="IPR002661">
    <property type="entry name" value="Ribosome_recyc_fac"/>
</dbReference>
<evidence type="ECO:0000256" key="2">
    <source>
        <dbReference type="ARBA" id="ARBA00022917"/>
    </source>
</evidence>
<evidence type="ECO:0000313" key="6">
    <source>
        <dbReference type="EMBL" id="OGY53178.1"/>
    </source>
</evidence>
<dbReference type="Proteomes" id="UP000177250">
    <property type="component" value="Unassembled WGS sequence"/>
</dbReference>
<dbReference type="Gene3D" id="3.30.1360.40">
    <property type="match status" value="1"/>
</dbReference>
<evidence type="ECO:0000313" key="7">
    <source>
        <dbReference type="Proteomes" id="UP000177250"/>
    </source>
</evidence>
<keyword evidence="2 3" id="KW-0648">Protein biosynthesis</keyword>
<name>A0A1G1YLE0_9BACT</name>
<dbReference type="Gene3D" id="1.10.132.20">
    <property type="entry name" value="Ribosome-recycling factor"/>
    <property type="match status" value="1"/>
</dbReference>
<comment type="subcellular location">
    <subcellularLocation>
        <location evidence="3">Cytoplasm</location>
    </subcellularLocation>
</comment>
<feature type="coiled-coil region" evidence="4">
    <location>
        <begin position="128"/>
        <end position="180"/>
    </location>
</feature>
<dbReference type="InterPro" id="IPR036191">
    <property type="entry name" value="RRF_sf"/>
</dbReference>
<dbReference type="STRING" id="1797545.A3B15_02740"/>
<reference evidence="6 7" key="1">
    <citation type="journal article" date="2016" name="Nat. Commun.">
        <title>Thousands of microbial genomes shed light on interconnected biogeochemical processes in an aquifer system.</title>
        <authorList>
            <person name="Anantharaman K."/>
            <person name="Brown C.T."/>
            <person name="Hug L.A."/>
            <person name="Sharon I."/>
            <person name="Castelle C.J."/>
            <person name="Probst A.J."/>
            <person name="Thomas B.C."/>
            <person name="Singh A."/>
            <person name="Wilkins M.J."/>
            <person name="Karaoz U."/>
            <person name="Brodie E.L."/>
            <person name="Williams K.H."/>
            <person name="Hubbard S.S."/>
            <person name="Banfield J.F."/>
        </authorList>
    </citation>
    <scope>NUCLEOTIDE SEQUENCE [LARGE SCALE GENOMIC DNA]</scope>
</reference>
<feature type="domain" description="Ribosome recycling factor" evidence="5">
    <location>
        <begin position="16"/>
        <end position="179"/>
    </location>
</feature>
<evidence type="ECO:0000256" key="4">
    <source>
        <dbReference type="SAM" id="Coils"/>
    </source>
</evidence>
<dbReference type="AlphaFoldDB" id="A0A1G1YLE0"/>
<gene>
    <name evidence="3" type="primary">frr</name>
    <name evidence="6" type="ORF">A3B15_02740</name>
</gene>
<dbReference type="FunFam" id="3.30.1360.40:FF:000001">
    <property type="entry name" value="Ribosome-recycling factor"/>
    <property type="match status" value="1"/>
</dbReference>
<keyword evidence="4" id="KW-0175">Coiled coil</keyword>
<comment type="function">
    <text evidence="3">Responsible for the release of ribosomes from messenger RNA at the termination of protein biosynthesis. May increase the efficiency of translation by recycling ribosomes from one round of translation to another.</text>
</comment>
<dbReference type="NCBIfam" id="TIGR00496">
    <property type="entry name" value="frr"/>
    <property type="match status" value="1"/>
</dbReference>
<dbReference type="PANTHER" id="PTHR20982">
    <property type="entry name" value="RIBOSOME RECYCLING FACTOR"/>
    <property type="match status" value="1"/>
</dbReference>
<keyword evidence="3" id="KW-0963">Cytoplasm</keyword>
<dbReference type="GO" id="GO:0006415">
    <property type="term" value="P:translational termination"/>
    <property type="evidence" value="ECO:0007669"/>
    <property type="project" value="UniProtKB-UniRule"/>
</dbReference>
<sequence>MLDTYKSDLEKSLENLKKELATLRVGRANPMIVENILVDAYGSKMPIKQLASITVPEARTILVQPWDKAAAKDIEKAIQAANIGINPVNEGAQIRLTVAPLTEESRKELTRSVGEKMEKTRIAVRQIRDKERDEIIKKEKNKEITEDDKFNLQKKLDEIVKEYNDKIKEISEKKEEEIMTI</sequence>
<evidence type="ECO:0000259" key="5">
    <source>
        <dbReference type="Pfam" id="PF01765"/>
    </source>
</evidence>
<dbReference type="EMBL" id="MHIO01000035">
    <property type="protein sequence ID" value="OGY53178.1"/>
    <property type="molecule type" value="Genomic_DNA"/>
</dbReference>
<dbReference type="InterPro" id="IPR023584">
    <property type="entry name" value="Ribosome_recyc_fac_dom"/>
</dbReference>
<protein>
    <recommendedName>
        <fullName evidence="3">Ribosome-recycling factor</fullName>
        <shortName evidence="3">RRF</shortName>
    </recommendedName>
    <alternativeName>
        <fullName evidence="3">Ribosome-releasing factor</fullName>
    </alternativeName>
</protein>
<proteinExistence type="inferred from homology"/>
<dbReference type="Pfam" id="PF01765">
    <property type="entry name" value="RRF"/>
    <property type="match status" value="1"/>
</dbReference>
<organism evidence="6 7">
    <name type="scientific">Candidatus Buchananbacteria bacterium RIFCSPLOWO2_01_FULL_45_31</name>
    <dbReference type="NCBI Taxonomy" id="1797545"/>
    <lineage>
        <taxon>Bacteria</taxon>
        <taxon>Candidatus Buchananiibacteriota</taxon>
    </lineage>
</organism>
<comment type="similarity">
    <text evidence="1 3">Belongs to the RRF family.</text>
</comment>
<dbReference type="PANTHER" id="PTHR20982:SF3">
    <property type="entry name" value="MITOCHONDRIAL RIBOSOME RECYCLING FACTOR PSEUDO 1"/>
    <property type="match status" value="1"/>
</dbReference>
<evidence type="ECO:0000256" key="3">
    <source>
        <dbReference type="HAMAP-Rule" id="MF_00040"/>
    </source>
</evidence>
<dbReference type="HAMAP" id="MF_00040">
    <property type="entry name" value="RRF"/>
    <property type="match status" value="1"/>
</dbReference>
<dbReference type="GO" id="GO:0005737">
    <property type="term" value="C:cytoplasm"/>
    <property type="evidence" value="ECO:0007669"/>
    <property type="project" value="UniProtKB-SubCell"/>
</dbReference>
<dbReference type="SUPFAM" id="SSF55194">
    <property type="entry name" value="Ribosome recycling factor, RRF"/>
    <property type="match status" value="1"/>
</dbReference>
<evidence type="ECO:0000256" key="1">
    <source>
        <dbReference type="ARBA" id="ARBA00005912"/>
    </source>
</evidence>
<comment type="caution">
    <text evidence="6">The sequence shown here is derived from an EMBL/GenBank/DDBJ whole genome shotgun (WGS) entry which is preliminary data.</text>
</comment>
<dbReference type="GO" id="GO:0043023">
    <property type="term" value="F:ribosomal large subunit binding"/>
    <property type="evidence" value="ECO:0007669"/>
    <property type="project" value="TreeGrafter"/>
</dbReference>